<sequence>MDNLRGILFILLAMLAFTIEDVFIKQLSSTIAVGQILLLIGVGSGAIFAVAALLRRKRLFARAAWRGPFLWRMLAEACAAMAFSTSLSLVDLSVVAAVFQATPLVITLGAALFLGEDVGWRRWSAILVGFCGVLLIIRPGLDGFQPEALLVVIAVLCVATRDLITRRMDVAVDSTVVSFQAFSALIVAGPLLLMATGGEYRPMTGHEQLMILGALIFSAIGYYGIVSGMRIGEASVVTPFRYTRLLFSIIAGILVFSERPDTLTLTGAVLIIATGLYTVLRERRLARRAALQA</sequence>
<keyword evidence="4" id="KW-1185">Reference proteome</keyword>
<evidence type="ECO:0000256" key="1">
    <source>
        <dbReference type="SAM" id="Phobius"/>
    </source>
</evidence>
<keyword evidence="1" id="KW-0812">Transmembrane</keyword>
<dbReference type="OrthoDB" id="7165334at2"/>
<dbReference type="KEGG" id="rom:EI983_08010"/>
<feature type="transmembrane region" description="Helical" evidence="1">
    <location>
        <begin position="7"/>
        <end position="24"/>
    </location>
</feature>
<evidence type="ECO:0000313" key="4">
    <source>
        <dbReference type="Proteomes" id="UP000428330"/>
    </source>
</evidence>
<evidence type="ECO:0000259" key="2">
    <source>
        <dbReference type="Pfam" id="PF00892"/>
    </source>
</evidence>
<evidence type="ECO:0000313" key="3">
    <source>
        <dbReference type="EMBL" id="QGX98229.1"/>
    </source>
</evidence>
<feature type="domain" description="EamA" evidence="2">
    <location>
        <begin position="5"/>
        <end position="137"/>
    </location>
</feature>
<feature type="transmembrane region" description="Helical" evidence="1">
    <location>
        <begin position="176"/>
        <end position="197"/>
    </location>
</feature>
<dbReference type="AlphaFoldDB" id="A0A6I6IMJ3"/>
<dbReference type="EMBL" id="CP034348">
    <property type="protein sequence ID" value="QGX98229.1"/>
    <property type="molecule type" value="Genomic_DNA"/>
</dbReference>
<name>A0A6I6IMJ3_9RHOB</name>
<organism evidence="3 4">
    <name type="scientific">Roseovarius faecimaris</name>
    <dbReference type="NCBI Taxonomy" id="2494550"/>
    <lineage>
        <taxon>Bacteria</taxon>
        <taxon>Pseudomonadati</taxon>
        <taxon>Pseudomonadota</taxon>
        <taxon>Alphaproteobacteria</taxon>
        <taxon>Rhodobacterales</taxon>
        <taxon>Roseobacteraceae</taxon>
        <taxon>Roseovarius</taxon>
    </lineage>
</organism>
<feature type="transmembrane region" description="Helical" evidence="1">
    <location>
        <begin position="263"/>
        <end position="280"/>
    </location>
</feature>
<feature type="transmembrane region" description="Helical" evidence="1">
    <location>
        <begin position="69"/>
        <end position="89"/>
    </location>
</feature>
<gene>
    <name evidence="3" type="ORF">EI983_08010</name>
</gene>
<feature type="transmembrane region" description="Helical" evidence="1">
    <location>
        <begin position="209"/>
        <end position="229"/>
    </location>
</feature>
<feature type="transmembrane region" description="Helical" evidence="1">
    <location>
        <begin position="147"/>
        <end position="164"/>
    </location>
</feature>
<accession>A0A6I6IMJ3</accession>
<feature type="transmembrane region" description="Helical" evidence="1">
    <location>
        <begin position="123"/>
        <end position="141"/>
    </location>
</feature>
<dbReference type="SUPFAM" id="SSF103481">
    <property type="entry name" value="Multidrug resistance efflux transporter EmrE"/>
    <property type="match status" value="2"/>
</dbReference>
<protein>
    <submittedName>
        <fullName evidence="3">DMT family transporter</fullName>
    </submittedName>
</protein>
<feature type="domain" description="EamA" evidence="2">
    <location>
        <begin position="148"/>
        <end position="273"/>
    </location>
</feature>
<dbReference type="PANTHER" id="PTHR22911:SF135">
    <property type="entry name" value="BLR4310 PROTEIN"/>
    <property type="match status" value="1"/>
</dbReference>
<dbReference type="InterPro" id="IPR037185">
    <property type="entry name" value="EmrE-like"/>
</dbReference>
<reference evidence="4" key="1">
    <citation type="submission" date="2018-12" db="EMBL/GenBank/DDBJ databases">
        <title>Complete genome sequence of Roseovarius sp. MME-070.</title>
        <authorList>
            <person name="Nam Y.-D."/>
            <person name="Kang J."/>
            <person name="Chung W.-H."/>
            <person name="Park Y.S."/>
        </authorList>
    </citation>
    <scope>NUCLEOTIDE SEQUENCE [LARGE SCALE GENOMIC DNA]</scope>
    <source>
        <strain evidence="4">MME-070</strain>
    </source>
</reference>
<keyword evidence="1" id="KW-0472">Membrane</keyword>
<keyword evidence="1" id="KW-1133">Transmembrane helix</keyword>
<dbReference type="Proteomes" id="UP000428330">
    <property type="component" value="Chromosome"/>
</dbReference>
<feature type="transmembrane region" description="Helical" evidence="1">
    <location>
        <begin position="30"/>
        <end position="54"/>
    </location>
</feature>
<feature type="transmembrane region" description="Helical" evidence="1">
    <location>
        <begin position="241"/>
        <end position="257"/>
    </location>
</feature>
<dbReference type="GO" id="GO:0016020">
    <property type="term" value="C:membrane"/>
    <property type="evidence" value="ECO:0007669"/>
    <property type="project" value="InterPro"/>
</dbReference>
<dbReference type="RefSeq" id="WP_157706861.1">
    <property type="nucleotide sequence ID" value="NZ_CP034348.1"/>
</dbReference>
<dbReference type="Pfam" id="PF00892">
    <property type="entry name" value="EamA"/>
    <property type="match status" value="2"/>
</dbReference>
<dbReference type="PANTHER" id="PTHR22911">
    <property type="entry name" value="ACYL-MALONYL CONDENSING ENZYME-RELATED"/>
    <property type="match status" value="1"/>
</dbReference>
<dbReference type="InterPro" id="IPR000620">
    <property type="entry name" value="EamA_dom"/>
</dbReference>
<feature type="transmembrane region" description="Helical" evidence="1">
    <location>
        <begin position="95"/>
        <end position="114"/>
    </location>
</feature>
<proteinExistence type="predicted"/>